<dbReference type="InParanoid" id="A2FQ95"/>
<keyword evidence="1" id="KW-1133">Transmembrane helix</keyword>
<dbReference type="VEuPathDB" id="TrichDB:TVAG_335920"/>
<dbReference type="RefSeq" id="XP_001305860.1">
    <property type="nucleotide sequence ID" value="XM_001305859.1"/>
</dbReference>
<feature type="transmembrane region" description="Helical" evidence="1">
    <location>
        <begin position="115"/>
        <end position="135"/>
    </location>
</feature>
<dbReference type="SMR" id="A2FQ95"/>
<reference evidence="2" key="1">
    <citation type="submission" date="2006-10" db="EMBL/GenBank/DDBJ databases">
        <authorList>
            <person name="Amadeo P."/>
            <person name="Zhao Q."/>
            <person name="Wortman J."/>
            <person name="Fraser-Liggett C."/>
            <person name="Carlton J."/>
        </authorList>
    </citation>
    <scope>NUCLEOTIDE SEQUENCE</scope>
    <source>
        <strain evidence="2">G3</strain>
    </source>
</reference>
<accession>A2FQ95</accession>
<organism evidence="2 3">
    <name type="scientific">Trichomonas vaginalis (strain ATCC PRA-98 / G3)</name>
    <dbReference type="NCBI Taxonomy" id="412133"/>
    <lineage>
        <taxon>Eukaryota</taxon>
        <taxon>Metamonada</taxon>
        <taxon>Parabasalia</taxon>
        <taxon>Trichomonadida</taxon>
        <taxon>Trichomonadidae</taxon>
        <taxon>Trichomonas</taxon>
    </lineage>
</organism>
<keyword evidence="3" id="KW-1185">Reference proteome</keyword>
<keyword evidence="1" id="KW-0812">Transmembrane</keyword>
<dbReference type="Proteomes" id="UP000001542">
    <property type="component" value="Unassembled WGS sequence"/>
</dbReference>
<feature type="transmembrane region" description="Helical" evidence="1">
    <location>
        <begin position="81"/>
        <end position="103"/>
    </location>
</feature>
<dbReference type="VEuPathDB" id="TrichDB:TVAGG3_0713790"/>
<dbReference type="EMBL" id="DS113940">
    <property type="protein sequence ID" value="EAX92930.1"/>
    <property type="molecule type" value="Genomic_DNA"/>
</dbReference>
<feature type="transmembrane region" description="Helical" evidence="1">
    <location>
        <begin position="173"/>
        <end position="191"/>
    </location>
</feature>
<proteinExistence type="predicted"/>
<reference evidence="2" key="2">
    <citation type="journal article" date="2007" name="Science">
        <title>Draft genome sequence of the sexually transmitted pathogen Trichomonas vaginalis.</title>
        <authorList>
            <person name="Carlton J.M."/>
            <person name="Hirt R.P."/>
            <person name="Silva J.C."/>
            <person name="Delcher A.L."/>
            <person name="Schatz M."/>
            <person name="Zhao Q."/>
            <person name="Wortman J.R."/>
            <person name="Bidwell S.L."/>
            <person name="Alsmark U.C.M."/>
            <person name="Besteiro S."/>
            <person name="Sicheritz-Ponten T."/>
            <person name="Noel C.J."/>
            <person name="Dacks J.B."/>
            <person name="Foster P.G."/>
            <person name="Simillion C."/>
            <person name="Van de Peer Y."/>
            <person name="Miranda-Saavedra D."/>
            <person name="Barton G.J."/>
            <person name="Westrop G.D."/>
            <person name="Mueller S."/>
            <person name="Dessi D."/>
            <person name="Fiori P.L."/>
            <person name="Ren Q."/>
            <person name="Paulsen I."/>
            <person name="Zhang H."/>
            <person name="Bastida-Corcuera F.D."/>
            <person name="Simoes-Barbosa A."/>
            <person name="Brown M.T."/>
            <person name="Hayes R.D."/>
            <person name="Mukherjee M."/>
            <person name="Okumura C.Y."/>
            <person name="Schneider R."/>
            <person name="Smith A.J."/>
            <person name="Vanacova S."/>
            <person name="Villalvazo M."/>
            <person name="Haas B.J."/>
            <person name="Pertea M."/>
            <person name="Feldblyum T.V."/>
            <person name="Utterback T.R."/>
            <person name="Shu C.L."/>
            <person name="Osoegawa K."/>
            <person name="de Jong P.J."/>
            <person name="Hrdy I."/>
            <person name="Horvathova L."/>
            <person name="Zubacova Z."/>
            <person name="Dolezal P."/>
            <person name="Malik S.B."/>
            <person name="Logsdon J.M. Jr."/>
            <person name="Henze K."/>
            <person name="Gupta A."/>
            <person name="Wang C.C."/>
            <person name="Dunne R.L."/>
            <person name="Upcroft J.A."/>
            <person name="Upcroft P."/>
            <person name="White O."/>
            <person name="Salzberg S.L."/>
            <person name="Tang P."/>
            <person name="Chiu C.-H."/>
            <person name="Lee Y.-S."/>
            <person name="Embley T.M."/>
            <person name="Coombs G.H."/>
            <person name="Mottram J.C."/>
            <person name="Tachezy J."/>
            <person name="Fraser-Liggett C.M."/>
            <person name="Johnson P.J."/>
        </authorList>
    </citation>
    <scope>NUCLEOTIDE SEQUENCE [LARGE SCALE GENOMIC DNA]</scope>
    <source>
        <strain evidence="2">G3</strain>
    </source>
</reference>
<sequence length="214" mass="25023">MIRKWYLNFYRLDNIGSVPTVATEEAKTKARYLIYTIGYIVDFMSVYHMILSGMALGYAIILQSQKEISLWISYFVRLTQFADYFFYISTFLIFITTFIFAGVLHITNWDPFSKYVLWACSFLLLVNMFSTTYSLPMSLMVTKLNWTNDYWYKTTIALNTIAKELYSIYRPLSIFRMITIVATAPFVAYFTSDCRGASWDALVKLIDQKNAKKT</sequence>
<dbReference type="AlphaFoldDB" id="A2FQ95"/>
<evidence type="ECO:0000313" key="2">
    <source>
        <dbReference type="EMBL" id="EAX92930.1"/>
    </source>
</evidence>
<protein>
    <submittedName>
        <fullName evidence="2">Uncharacterized protein</fullName>
    </submittedName>
</protein>
<keyword evidence="1" id="KW-0472">Membrane</keyword>
<evidence type="ECO:0000313" key="3">
    <source>
        <dbReference type="Proteomes" id="UP000001542"/>
    </source>
</evidence>
<evidence type="ECO:0000256" key="1">
    <source>
        <dbReference type="SAM" id="Phobius"/>
    </source>
</evidence>
<name>A2FQ95_TRIV3</name>
<feature type="transmembrane region" description="Helical" evidence="1">
    <location>
        <begin position="32"/>
        <end position="61"/>
    </location>
</feature>
<dbReference type="KEGG" id="tva:4750645"/>
<gene>
    <name evidence="2" type="ORF">TVAG_335920</name>
</gene>